<organism evidence="3 4">
    <name type="scientific">Anaerotalea alkaliphila</name>
    <dbReference type="NCBI Taxonomy" id="2662126"/>
    <lineage>
        <taxon>Bacteria</taxon>
        <taxon>Bacillati</taxon>
        <taxon>Bacillota</taxon>
        <taxon>Clostridia</taxon>
        <taxon>Eubacteriales</taxon>
        <taxon>Anaerotalea</taxon>
    </lineage>
</organism>
<accession>A0A7X5KMB1</accession>
<feature type="transmembrane region" description="Helical" evidence="2">
    <location>
        <begin position="121"/>
        <end position="140"/>
    </location>
</feature>
<feature type="transmembrane region" description="Helical" evidence="2">
    <location>
        <begin position="94"/>
        <end position="115"/>
    </location>
</feature>
<feature type="transmembrane region" description="Helical" evidence="2">
    <location>
        <begin position="152"/>
        <end position="179"/>
    </location>
</feature>
<feature type="transmembrane region" description="Helical" evidence="2">
    <location>
        <begin position="228"/>
        <end position="247"/>
    </location>
</feature>
<proteinExistence type="predicted"/>
<feature type="transmembrane region" description="Helical" evidence="2">
    <location>
        <begin position="6"/>
        <end position="22"/>
    </location>
</feature>
<protein>
    <recommendedName>
        <fullName evidence="5">Membrane transport protein</fullName>
    </recommendedName>
</protein>
<keyword evidence="2" id="KW-0812">Transmembrane</keyword>
<feature type="transmembrane region" description="Helical" evidence="2">
    <location>
        <begin position="293"/>
        <end position="311"/>
    </location>
</feature>
<keyword evidence="1" id="KW-0813">Transport</keyword>
<evidence type="ECO:0008006" key="5">
    <source>
        <dbReference type="Google" id="ProtNLM"/>
    </source>
</evidence>
<evidence type="ECO:0000256" key="2">
    <source>
        <dbReference type="SAM" id="Phobius"/>
    </source>
</evidence>
<reference evidence="3 4" key="1">
    <citation type="submission" date="2020-01" db="EMBL/GenBank/DDBJ databases">
        <title>Anaeroalcalibacter tamaniensis gen. nov., sp. nov., moderately halophilic strictly anaerobic fermenter bacterium from mud volcano of Taman peninsula.</title>
        <authorList>
            <person name="Frolova A."/>
            <person name="Merkel A.Y."/>
            <person name="Slobodkin A.I."/>
        </authorList>
    </citation>
    <scope>NUCLEOTIDE SEQUENCE [LARGE SCALE GENOMIC DNA]</scope>
    <source>
        <strain evidence="3 4">F-3ap</strain>
    </source>
</reference>
<keyword evidence="2" id="KW-0472">Membrane</keyword>
<sequence length="314" mass="35224">MNELIVKTMPIFLFIGMGYFFKTTQFLTSEQMGALKKLVVNMVLPAVLFLTFLRMEIGLQVLGATLGIILMCSIFMGLGYLLNLTGLLKNPTVPFMMTSFAFGFLGIALFATVFGEENLQYIALLGIGHELFVWTLYVLFMKVRLGEERVTAAFLMAFLRSPIILGVVLGILLNVAGLYGPLQASLWGQGILSTIQMVTALSSPLIFLIVGHGIAFDRKYILQSFWYTVLRYLLIFSAGYLFKFLVLDRFLEQSQLMDYAFFVFLLLPPPVSLPILIASYSKKQEHVDLTNNMVVFSTIASLLLFMGFVVWKGI</sequence>
<dbReference type="AlphaFoldDB" id="A0A7X5KMB1"/>
<feature type="transmembrane region" description="Helical" evidence="2">
    <location>
        <begin position="34"/>
        <end position="53"/>
    </location>
</feature>
<evidence type="ECO:0000313" key="4">
    <source>
        <dbReference type="Proteomes" id="UP000461585"/>
    </source>
</evidence>
<dbReference type="Proteomes" id="UP000461585">
    <property type="component" value="Unassembled WGS sequence"/>
</dbReference>
<feature type="transmembrane region" description="Helical" evidence="2">
    <location>
        <begin position="259"/>
        <end position="281"/>
    </location>
</feature>
<evidence type="ECO:0000313" key="3">
    <source>
        <dbReference type="EMBL" id="NDL67771.1"/>
    </source>
</evidence>
<gene>
    <name evidence="3" type="ORF">GXN74_08475</name>
</gene>
<keyword evidence="4" id="KW-1185">Reference proteome</keyword>
<evidence type="ECO:0000256" key="1">
    <source>
        <dbReference type="ARBA" id="ARBA00022448"/>
    </source>
</evidence>
<dbReference type="PANTHER" id="PTHR36838">
    <property type="entry name" value="AUXIN EFFLUX CARRIER FAMILY PROTEIN"/>
    <property type="match status" value="1"/>
</dbReference>
<dbReference type="PANTHER" id="PTHR36838:SF3">
    <property type="entry name" value="TRANSPORTER AUXIN EFFLUX CARRIER EC FAMILY"/>
    <property type="match status" value="1"/>
</dbReference>
<keyword evidence="2" id="KW-1133">Transmembrane helix</keyword>
<feature type="transmembrane region" description="Helical" evidence="2">
    <location>
        <begin position="191"/>
        <end position="216"/>
    </location>
</feature>
<dbReference type="RefSeq" id="WP_162370498.1">
    <property type="nucleotide sequence ID" value="NZ_JAAEEH010000020.1"/>
</dbReference>
<comment type="caution">
    <text evidence="3">The sequence shown here is derived from an EMBL/GenBank/DDBJ whole genome shotgun (WGS) entry which is preliminary data.</text>
</comment>
<feature type="transmembrane region" description="Helical" evidence="2">
    <location>
        <begin position="59"/>
        <end position="82"/>
    </location>
</feature>
<name>A0A7X5KMB1_9FIRM</name>
<dbReference type="EMBL" id="JAAEEH010000020">
    <property type="protein sequence ID" value="NDL67771.1"/>
    <property type="molecule type" value="Genomic_DNA"/>
</dbReference>